<organism evidence="1 2">
    <name type="scientific">Dentiscutata heterogama</name>
    <dbReference type="NCBI Taxonomy" id="1316150"/>
    <lineage>
        <taxon>Eukaryota</taxon>
        <taxon>Fungi</taxon>
        <taxon>Fungi incertae sedis</taxon>
        <taxon>Mucoromycota</taxon>
        <taxon>Glomeromycotina</taxon>
        <taxon>Glomeromycetes</taxon>
        <taxon>Diversisporales</taxon>
        <taxon>Gigasporaceae</taxon>
        <taxon>Dentiscutata</taxon>
    </lineage>
</organism>
<dbReference type="Proteomes" id="UP000789702">
    <property type="component" value="Unassembled WGS sequence"/>
</dbReference>
<name>A0ACA9MUC5_9GLOM</name>
<protein>
    <submittedName>
        <fullName evidence="1">14543_t:CDS:1</fullName>
    </submittedName>
</protein>
<accession>A0ACA9MUC5</accession>
<evidence type="ECO:0000313" key="2">
    <source>
        <dbReference type="Proteomes" id="UP000789702"/>
    </source>
</evidence>
<comment type="caution">
    <text evidence="1">The sequence shown here is derived from an EMBL/GenBank/DDBJ whole genome shotgun (WGS) entry which is preliminary data.</text>
</comment>
<proteinExistence type="predicted"/>
<keyword evidence="2" id="KW-1185">Reference proteome</keyword>
<gene>
    <name evidence="1" type="ORF">DHETER_LOCUS7176</name>
</gene>
<reference evidence="1" key="1">
    <citation type="submission" date="2021-06" db="EMBL/GenBank/DDBJ databases">
        <authorList>
            <person name="Kallberg Y."/>
            <person name="Tangrot J."/>
            <person name="Rosling A."/>
        </authorList>
    </citation>
    <scope>NUCLEOTIDE SEQUENCE</scope>
    <source>
        <strain evidence="1">IL203A</strain>
    </source>
</reference>
<evidence type="ECO:0000313" key="1">
    <source>
        <dbReference type="EMBL" id="CAG8599191.1"/>
    </source>
</evidence>
<sequence length="240" mass="26540">MVQFPYFTEIIAEIQNSANKLKQHIIDNPEIQNFANKVKENTVDNPEVQNFASKVRENIVDNPEVQNFANKVKQTIVEVRENIVDNPEVQNFANKAKQQVVDNQLALEKIIIKSQKSVNKARQHFIDIQPELIRIFTEPTLKKVVGSLAIGYLIGEPIIYGLLYVIGFRKIGISKYSTAAWLMSFHGGATPPGGIVANSQSAGAGGLRFVGKILTTLVGGAFVFYAISAAEAINILCKRQ</sequence>
<dbReference type="EMBL" id="CAJVPU010009856">
    <property type="protein sequence ID" value="CAG8599191.1"/>
    <property type="molecule type" value="Genomic_DNA"/>
</dbReference>